<protein>
    <submittedName>
        <fullName evidence="2">Uncharacterized protein</fullName>
    </submittedName>
</protein>
<dbReference type="Proteomes" id="UP000034137">
    <property type="component" value="Unassembled WGS sequence"/>
</dbReference>
<keyword evidence="1" id="KW-0472">Membrane</keyword>
<proteinExistence type="predicted"/>
<organism evidence="2 3">
    <name type="scientific">Candidatus Falkowbacteria bacterium GW2011_GWF2_39_8</name>
    <dbReference type="NCBI Taxonomy" id="1618642"/>
    <lineage>
        <taxon>Bacteria</taxon>
        <taxon>Candidatus Falkowiibacteriota</taxon>
    </lineage>
</organism>
<keyword evidence="1" id="KW-0812">Transmembrane</keyword>
<feature type="transmembrane region" description="Helical" evidence="1">
    <location>
        <begin position="12"/>
        <end position="37"/>
    </location>
</feature>
<dbReference type="EMBL" id="LBXO01000010">
    <property type="protein sequence ID" value="KKR33347.1"/>
    <property type="molecule type" value="Genomic_DNA"/>
</dbReference>
<comment type="caution">
    <text evidence="2">The sequence shown here is derived from an EMBL/GenBank/DDBJ whole genome shotgun (WGS) entry which is preliminary data.</text>
</comment>
<sequence>MLKLILYYFTRLLNCYYIFPLLYFNGSINILLVHFALPPNLLLVRGDIGLINEQGGKPLNNPHPLTSNKLNINQIIYIITKGSICQ</sequence>
<evidence type="ECO:0000313" key="3">
    <source>
        <dbReference type="Proteomes" id="UP000034137"/>
    </source>
</evidence>
<gene>
    <name evidence="2" type="ORF">UT64_C0010G0021</name>
</gene>
<reference evidence="2 3" key="1">
    <citation type="journal article" date="2015" name="Nature">
        <title>rRNA introns, odd ribosomes, and small enigmatic genomes across a large radiation of phyla.</title>
        <authorList>
            <person name="Brown C.T."/>
            <person name="Hug L.A."/>
            <person name="Thomas B.C."/>
            <person name="Sharon I."/>
            <person name="Castelle C.J."/>
            <person name="Singh A."/>
            <person name="Wilkins M.J."/>
            <person name="Williams K.H."/>
            <person name="Banfield J.F."/>
        </authorList>
    </citation>
    <scope>NUCLEOTIDE SEQUENCE [LARGE SCALE GENOMIC DNA]</scope>
</reference>
<evidence type="ECO:0000313" key="2">
    <source>
        <dbReference type="EMBL" id="KKR33347.1"/>
    </source>
</evidence>
<accession>A0A0G0T694</accession>
<keyword evidence="1" id="KW-1133">Transmembrane helix</keyword>
<name>A0A0G0T694_9BACT</name>
<dbReference type="AlphaFoldDB" id="A0A0G0T694"/>
<evidence type="ECO:0000256" key="1">
    <source>
        <dbReference type="SAM" id="Phobius"/>
    </source>
</evidence>